<dbReference type="AlphaFoldDB" id="A0A4S5EQZ3"/>
<name>A0A4S5EQZ3_9ACTN</name>
<dbReference type="PANTHER" id="PTHR44591:SF3">
    <property type="entry name" value="RESPONSE REGULATORY DOMAIN-CONTAINING PROTEIN"/>
    <property type="match status" value="1"/>
</dbReference>
<dbReference type="SUPFAM" id="SSF52172">
    <property type="entry name" value="CheY-like"/>
    <property type="match status" value="1"/>
</dbReference>
<evidence type="ECO:0000313" key="4">
    <source>
        <dbReference type="EMBL" id="THJ74845.1"/>
    </source>
</evidence>
<dbReference type="GO" id="GO:0000160">
    <property type="term" value="P:phosphorelay signal transduction system"/>
    <property type="evidence" value="ECO:0007669"/>
    <property type="project" value="InterPro"/>
</dbReference>
<proteinExistence type="predicted"/>
<dbReference type="InterPro" id="IPR011006">
    <property type="entry name" value="CheY-like_superfamily"/>
</dbReference>
<gene>
    <name evidence="4" type="ORF">E7Y31_09005</name>
</gene>
<accession>A0A4S5EQZ3</accession>
<dbReference type="RefSeq" id="WP_136447775.1">
    <property type="nucleotide sequence ID" value="NZ_SSXH01000165.1"/>
</dbReference>
<evidence type="ECO:0000259" key="3">
    <source>
        <dbReference type="PROSITE" id="PS50110"/>
    </source>
</evidence>
<evidence type="ECO:0000313" key="5">
    <source>
        <dbReference type="Proteomes" id="UP000305282"/>
    </source>
</evidence>
<organism evidence="4 5">
    <name type="scientific">Candidatus Frankia alpina</name>
    <dbReference type="NCBI Taxonomy" id="2699483"/>
    <lineage>
        <taxon>Bacteria</taxon>
        <taxon>Bacillati</taxon>
        <taxon>Actinomycetota</taxon>
        <taxon>Actinomycetes</taxon>
        <taxon>Frankiales</taxon>
        <taxon>Frankiaceae</taxon>
        <taxon>Frankia</taxon>
    </lineage>
</organism>
<feature type="domain" description="Response regulatory" evidence="3">
    <location>
        <begin position="5"/>
        <end position="115"/>
    </location>
</feature>
<dbReference type="SMART" id="SM00448">
    <property type="entry name" value="REC"/>
    <property type="match status" value="1"/>
</dbReference>
<reference evidence="4 5" key="1">
    <citation type="submission" date="2019-04" db="EMBL/GenBank/DDBJ databases">
        <title>Draft genome sequences for three unisolated Alnus-infective Frankia Sp+ strains, AgTrS, AiOr and AvVan, the first sequenced Frankia strains able to sporulate in-planta.</title>
        <authorList>
            <person name="Bethencourt L."/>
            <person name="Vautrin F."/>
            <person name="Taib N."/>
            <person name="Dubost A."/>
            <person name="Castro-Garcia L."/>
            <person name="Imbaud O."/>
            <person name="Abrouk D."/>
            <person name="Fournier P."/>
            <person name="Briolay J."/>
            <person name="Nguyen A."/>
            <person name="Normand P."/>
            <person name="Fernandez M.P."/>
            <person name="Brochier-Armanet C."/>
            <person name="Herrera-Belaroussi A."/>
        </authorList>
    </citation>
    <scope>NUCLEOTIDE SEQUENCE [LARGE SCALE GENOMIC DNA]</scope>
    <source>
        <strain evidence="4 5">AvVan</strain>
    </source>
</reference>
<evidence type="ECO:0000256" key="1">
    <source>
        <dbReference type="ARBA" id="ARBA00022553"/>
    </source>
</evidence>
<dbReference type="OrthoDB" id="3212040at2"/>
<dbReference type="Proteomes" id="UP000305282">
    <property type="component" value="Unassembled WGS sequence"/>
</dbReference>
<dbReference type="EMBL" id="SSXH01000165">
    <property type="protein sequence ID" value="THJ74845.1"/>
    <property type="molecule type" value="Genomic_DNA"/>
</dbReference>
<dbReference type="Gene3D" id="3.40.50.2300">
    <property type="match status" value="1"/>
</dbReference>
<sequence>MDAPTALVVDDNEMLRALLSRILDAEGFRVSTAGSVKEALLLDAAAHDVLLIDLRLGGRSGADLIDELRRIDPAVTARCLVLTGAAGLDPVPTGLSVVTKPFTADELVAAVRAVVPADRVSGADRVNEAGRG</sequence>
<dbReference type="PANTHER" id="PTHR44591">
    <property type="entry name" value="STRESS RESPONSE REGULATOR PROTEIN 1"/>
    <property type="match status" value="1"/>
</dbReference>
<dbReference type="Pfam" id="PF00072">
    <property type="entry name" value="Response_reg"/>
    <property type="match status" value="1"/>
</dbReference>
<comment type="caution">
    <text evidence="4">The sequence shown here is derived from an EMBL/GenBank/DDBJ whole genome shotgun (WGS) entry which is preliminary data.</text>
</comment>
<keyword evidence="1 2" id="KW-0597">Phosphoprotein</keyword>
<dbReference type="PROSITE" id="PS50110">
    <property type="entry name" value="RESPONSE_REGULATORY"/>
    <property type="match status" value="1"/>
</dbReference>
<keyword evidence="5" id="KW-1185">Reference proteome</keyword>
<evidence type="ECO:0000256" key="2">
    <source>
        <dbReference type="PROSITE-ProRule" id="PRU00169"/>
    </source>
</evidence>
<dbReference type="InterPro" id="IPR001789">
    <property type="entry name" value="Sig_transdc_resp-reg_receiver"/>
</dbReference>
<feature type="modified residue" description="4-aspartylphosphate" evidence="2">
    <location>
        <position position="53"/>
    </location>
</feature>
<dbReference type="InterPro" id="IPR050595">
    <property type="entry name" value="Bact_response_regulator"/>
</dbReference>
<protein>
    <submittedName>
        <fullName evidence="4">Response regulator</fullName>
    </submittedName>
</protein>